<feature type="region of interest" description="Disordered" evidence="1">
    <location>
        <begin position="231"/>
        <end position="310"/>
    </location>
</feature>
<dbReference type="OrthoDB" id="5593352at2759"/>
<dbReference type="InterPro" id="IPR039483">
    <property type="entry name" value="Meu6_PH_dom"/>
</dbReference>
<feature type="compositionally biased region" description="Low complexity" evidence="1">
    <location>
        <begin position="535"/>
        <end position="551"/>
    </location>
</feature>
<reference evidence="4" key="1">
    <citation type="journal article" date="2017" name="Genome Biol.">
        <title>Comparative genomics reveals high biological diversity and specific adaptations in the industrially and medically important fungal genus Aspergillus.</title>
        <authorList>
            <person name="de Vries R.P."/>
            <person name="Riley R."/>
            <person name="Wiebenga A."/>
            <person name="Aguilar-Osorio G."/>
            <person name="Amillis S."/>
            <person name="Uchima C.A."/>
            <person name="Anderluh G."/>
            <person name="Asadollahi M."/>
            <person name="Askin M."/>
            <person name="Barry K."/>
            <person name="Battaglia E."/>
            <person name="Bayram O."/>
            <person name="Benocci T."/>
            <person name="Braus-Stromeyer S.A."/>
            <person name="Caldana C."/>
            <person name="Canovas D."/>
            <person name="Cerqueira G.C."/>
            <person name="Chen F."/>
            <person name="Chen W."/>
            <person name="Choi C."/>
            <person name="Clum A."/>
            <person name="Dos Santos R.A."/>
            <person name="Damasio A.R."/>
            <person name="Diallinas G."/>
            <person name="Emri T."/>
            <person name="Fekete E."/>
            <person name="Flipphi M."/>
            <person name="Freyberg S."/>
            <person name="Gallo A."/>
            <person name="Gournas C."/>
            <person name="Habgood R."/>
            <person name="Hainaut M."/>
            <person name="Harispe M.L."/>
            <person name="Henrissat B."/>
            <person name="Hilden K.S."/>
            <person name="Hope R."/>
            <person name="Hossain A."/>
            <person name="Karabika E."/>
            <person name="Karaffa L."/>
            <person name="Karanyi Z."/>
            <person name="Krasevec N."/>
            <person name="Kuo A."/>
            <person name="Kusch H."/>
            <person name="LaButti K."/>
            <person name="Lagendijk E.L."/>
            <person name="Lapidus A."/>
            <person name="Levasseur A."/>
            <person name="Lindquist E."/>
            <person name="Lipzen A."/>
            <person name="Logrieco A.F."/>
            <person name="MacCabe A."/>
            <person name="Maekelae M.R."/>
            <person name="Malavazi I."/>
            <person name="Melin P."/>
            <person name="Meyer V."/>
            <person name="Mielnichuk N."/>
            <person name="Miskei M."/>
            <person name="Molnar A.P."/>
            <person name="Mule G."/>
            <person name="Ngan C.Y."/>
            <person name="Orejas M."/>
            <person name="Orosz E."/>
            <person name="Ouedraogo J.P."/>
            <person name="Overkamp K.M."/>
            <person name="Park H.-S."/>
            <person name="Perrone G."/>
            <person name="Piumi F."/>
            <person name="Punt P.J."/>
            <person name="Ram A.F."/>
            <person name="Ramon A."/>
            <person name="Rauscher S."/>
            <person name="Record E."/>
            <person name="Riano-Pachon D.M."/>
            <person name="Robert V."/>
            <person name="Roehrig J."/>
            <person name="Ruller R."/>
            <person name="Salamov A."/>
            <person name="Salih N.S."/>
            <person name="Samson R.A."/>
            <person name="Sandor E."/>
            <person name="Sanguinetti M."/>
            <person name="Schuetze T."/>
            <person name="Sepcic K."/>
            <person name="Shelest E."/>
            <person name="Sherlock G."/>
            <person name="Sophianopoulou V."/>
            <person name="Squina F.M."/>
            <person name="Sun H."/>
            <person name="Susca A."/>
            <person name="Todd R.B."/>
            <person name="Tsang A."/>
            <person name="Unkles S.E."/>
            <person name="van de Wiele N."/>
            <person name="van Rossen-Uffink D."/>
            <person name="Oliveira J.V."/>
            <person name="Vesth T.C."/>
            <person name="Visser J."/>
            <person name="Yu J.-H."/>
            <person name="Zhou M."/>
            <person name="Andersen M.R."/>
            <person name="Archer D.B."/>
            <person name="Baker S.E."/>
            <person name="Benoit I."/>
            <person name="Brakhage A.A."/>
            <person name="Braus G.H."/>
            <person name="Fischer R."/>
            <person name="Frisvad J.C."/>
            <person name="Goldman G.H."/>
            <person name="Houbraken J."/>
            <person name="Oakley B."/>
            <person name="Pocsi I."/>
            <person name="Scazzocchio C."/>
            <person name="Seiboth B."/>
            <person name="vanKuyk P.A."/>
            <person name="Wortman J."/>
            <person name="Dyer P.S."/>
            <person name="Grigoriev I.V."/>
        </authorList>
    </citation>
    <scope>NUCLEOTIDE SEQUENCE [LARGE SCALE GENOMIC DNA]</scope>
    <source>
        <strain evidence="4">CBS 506.65</strain>
    </source>
</reference>
<dbReference type="PROSITE" id="PS50003">
    <property type="entry name" value="PH_DOMAIN"/>
    <property type="match status" value="1"/>
</dbReference>
<feature type="compositionally biased region" description="Basic and acidic residues" evidence="1">
    <location>
        <begin position="234"/>
        <end position="245"/>
    </location>
</feature>
<dbReference type="InterPro" id="IPR039712">
    <property type="entry name" value="Meu6"/>
</dbReference>
<feature type="compositionally biased region" description="Low complexity" evidence="1">
    <location>
        <begin position="247"/>
        <end position="256"/>
    </location>
</feature>
<accession>A0A1L9SQ56</accession>
<dbReference type="RefSeq" id="XP_022583860.1">
    <property type="nucleotide sequence ID" value="XM_022722357.1"/>
</dbReference>
<protein>
    <recommendedName>
        <fullName evidence="2">PH domain-containing protein</fullName>
    </recommendedName>
</protein>
<feature type="compositionally biased region" description="Basic and acidic residues" evidence="1">
    <location>
        <begin position="501"/>
        <end position="525"/>
    </location>
</feature>
<sequence>MSDVQKPVEETPVAAPAVETPVESAPAAEPATEAPVETPAETTAEAPAEVTETPAEAPKEESKEEAKKEEEAKEVTPATDGVLGYKGPGLVKGLRFTKRYLYFQDEAVEPKNLAAFLQSEKAAVACPIAAWASQTGKGLLFVTKRSEDKATPAGIFNLAEISDLAKEGHNELLFKISGHKHTFQASSAAERDSWYAALEAKSAEAQAEKETITGSEGYKAELEKLTKPVVAEPVQKKAEDKKEEETAPVAAAAAAPAPAPVAEEKEKAPAKSRSQSRKRASIFGSFLGKKEEAEKKEEKPEEAKAVEPVAEIPTEAAPVAEVPAVPAVAAEETPVAVPAVETAEKEEKKAETPVAQKKRASIFGNFFQKVTSPSHEKSEKEATAPAEPAAVSSTAPQLENPVEEAAVAPIEPESVTAPAETAAATAEAAETPAEAAPAEAPAAAATSPAPKDKRRTSFFGNLGIKKEKKGETSDNEATDGETKHKSNKLGGIFRMPSKAVKLGEKKETATAETETKPEPISKDAPETAAEETPKPAETTETAAPAAEAAEPVEPVNVASASTPVQAAA</sequence>
<name>A0A1L9SQ56_9EURO</name>
<organism evidence="3 4">
    <name type="scientific">Penicilliopsis zonata CBS 506.65</name>
    <dbReference type="NCBI Taxonomy" id="1073090"/>
    <lineage>
        <taxon>Eukaryota</taxon>
        <taxon>Fungi</taxon>
        <taxon>Dikarya</taxon>
        <taxon>Ascomycota</taxon>
        <taxon>Pezizomycotina</taxon>
        <taxon>Eurotiomycetes</taxon>
        <taxon>Eurotiomycetidae</taxon>
        <taxon>Eurotiales</taxon>
        <taxon>Aspergillaceae</taxon>
        <taxon>Penicilliopsis</taxon>
    </lineage>
</organism>
<dbReference type="EMBL" id="KV878338">
    <property type="protein sequence ID" value="OJJ49350.1"/>
    <property type="molecule type" value="Genomic_DNA"/>
</dbReference>
<feature type="compositionally biased region" description="Polar residues" evidence="1">
    <location>
        <begin position="558"/>
        <end position="568"/>
    </location>
</feature>
<dbReference type="STRING" id="1073090.A0A1L9SQ56"/>
<proteinExistence type="predicted"/>
<feature type="compositionally biased region" description="Basic and acidic residues" evidence="1">
    <location>
        <begin position="57"/>
        <end position="74"/>
    </location>
</feature>
<feature type="compositionally biased region" description="Low complexity" evidence="1">
    <location>
        <begin position="10"/>
        <end position="56"/>
    </location>
</feature>
<dbReference type="Proteomes" id="UP000184188">
    <property type="component" value="Unassembled WGS sequence"/>
</dbReference>
<gene>
    <name evidence="3" type="ORF">ASPZODRAFT_129788</name>
</gene>
<dbReference type="Gene3D" id="2.30.29.30">
    <property type="entry name" value="Pleckstrin-homology domain (PH domain)/Phosphotyrosine-binding domain (PTB)"/>
    <property type="match status" value="1"/>
</dbReference>
<dbReference type="PANTHER" id="PTHR42073:SF1">
    <property type="entry name" value="MEIOTIC EXPRESSION UP-REGULATED PROTEIN 6"/>
    <property type="match status" value="1"/>
</dbReference>
<dbReference type="CDD" id="cd00821">
    <property type="entry name" value="PH"/>
    <property type="match status" value="1"/>
</dbReference>
<evidence type="ECO:0000259" key="2">
    <source>
        <dbReference type="PROSITE" id="PS50003"/>
    </source>
</evidence>
<feature type="compositionally biased region" description="Low complexity" evidence="1">
    <location>
        <begin position="383"/>
        <end position="449"/>
    </location>
</feature>
<dbReference type="SUPFAM" id="SSF50729">
    <property type="entry name" value="PH domain-like"/>
    <property type="match status" value="1"/>
</dbReference>
<dbReference type="AlphaFoldDB" id="A0A1L9SQ56"/>
<feature type="region of interest" description="Disordered" evidence="1">
    <location>
        <begin position="1"/>
        <end position="82"/>
    </location>
</feature>
<dbReference type="GeneID" id="34608822"/>
<feature type="region of interest" description="Disordered" evidence="1">
    <location>
        <begin position="337"/>
        <end position="568"/>
    </location>
</feature>
<evidence type="ECO:0000256" key="1">
    <source>
        <dbReference type="SAM" id="MobiDB-lite"/>
    </source>
</evidence>
<dbReference type="PANTHER" id="PTHR42073">
    <property type="entry name" value="MEIOTIC EXPRESSION UP-REGULATED PROTEIN 6"/>
    <property type="match status" value="1"/>
</dbReference>
<dbReference type="Pfam" id="PF15406">
    <property type="entry name" value="PH_6"/>
    <property type="match status" value="1"/>
</dbReference>
<feature type="compositionally biased region" description="Basic and acidic residues" evidence="1">
    <location>
        <begin position="288"/>
        <end position="305"/>
    </location>
</feature>
<evidence type="ECO:0000313" key="3">
    <source>
        <dbReference type="EMBL" id="OJJ49350.1"/>
    </source>
</evidence>
<dbReference type="VEuPathDB" id="FungiDB:ASPZODRAFT_129788"/>
<dbReference type="InterPro" id="IPR001849">
    <property type="entry name" value="PH_domain"/>
</dbReference>
<feature type="compositionally biased region" description="Basic and acidic residues" evidence="1">
    <location>
        <begin position="342"/>
        <end position="351"/>
    </location>
</feature>
<feature type="domain" description="PH" evidence="2">
    <location>
        <begin position="76"/>
        <end position="203"/>
    </location>
</feature>
<keyword evidence="4" id="KW-1185">Reference proteome</keyword>
<evidence type="ECO:0000313" key="4">
    <source>
        <dbReference type="Proteomes" id="UP000184188"/>
    </source>
</evidence>
<dbReference type="InterPro" id="IPR011993">
    <property type="entry name" value="PH-like_dom_sf"/>
</dbReference>